<feature type="transmembrane region" description="Helical" evidence="1">
    <location>
        <begin position="52"/>
        <end position="75"/>
    </location>
</feature>
<evidence type="ECO:0000256" key="1">
    <source>
        <dbReference type="SAM" id="Phobius"/>
    </source>
</evidence>
<protein>
    <submittedName>
        <fullName evidence="2">Uncharacterized protein</fullName>
    </submittedName>
</protein>
<accession>A0AAW0TUH7</accession>
<dbReference type="Proteomes" id="UP001487740">
    <property type="component" value="Unassembled WGS sequence"/>
</dbReference>
<name>A0AAW0TUH7_SCYPA</name>
<keyword evidence="3" id="KW-1185">Reference proteome</keyword>
<proteinExistence type="predicted"/>
<reference evidence="2 3" key="1">
    <citation type="submission" date="2023-03" db="EMBL/GenBank/DDBJ databases">
        <title>High-quality genome of Scylla paramamosain provides insights in environmental adaptation.</title>
        <authorList>
            <person name="Zhang L."/>
        </authorList>
    </citation>
    <scope>NUCLEOTIDE SEQUENCE [LARGE SCALE GENOMIC DNA]</scope>
    <source>
        <strain evidence="2">LZ_2023a</strain>
        <tissue evidence="2">Muscle</tissue>
    </source>
</reference>
<sequence length="166" mass="18615">MQSLFSRACTRTISPEVHFLRSWMVEPVHSHLCLYSNSTTTTNNNNDKNNKLLLQLLLLIVVVTVVVIVGATVTLHFKGTSTATITTTITATTITTTTTKKSCIVGEFSRVSQVVRFALMTAGSVSWGRDHDVSNTCEDVIYFDEKSYRKWVYSEEIVSQQEDNDQ</sequence>
<keyword evidence="1" id="KW-0812">Transmembrane</keyword>
<keyword evidence="1" id="KW-0472">Membrane</keyword>
<dbReference type="EMBL" id="JARAKH010000024">
    <property type="protein sequence ID" value="KAK8391345.1"/>
    <property type="molecule type" value="Genomic_DNA"/>
</dbReference>
<comment type="caution">
    <text evidence="2">The sequence shown here is derived from an EMBL/GenBank/DDBJ whole genome shotgun (WGS) entry which is preliminary data.</text>
</comment>
<keyword evidence="1" id="KW-1133">Transmembrane helix</keyword>
<gene>
    <name evidence="2" type="ORF">O3P69_017149</name>
</gene>
<organism evidence="2 3">
    <name type="scientific">Scylla paramamosain</name>
    <name type="common">Mud crab</name>
    <dbReference type="NCBI Taxonomy" id="85552"/>
    <lineage>
        <taxon>Eukaryota</taxon>
        <taxon>Metazoa</taxon>
        <taxon>Ecdysozoa</taxon>
        <taxon>Arthropoda</taxon>
        <taxon>Crustacea</taxon>
        <taxon>Multicrustacea</taxon>
        <taxon>Malacostraca</taxon>
        <taxon>Eumalacostraca</taxon>
        <taxon>Eucarida</taxon>
        <taxon>Decapoda</taxon>
        <taxon>Pleocyemata</taxon>
        <taxon>Brachyura</taxon>
        <taxon>Eubrachyura</taxon>
        <taxon>Portunoidea</taxon>
        <taxon>Portunidae</taxon>
        <taxon>Portuninae</taxon>
        <taxon>Scylla</taxon>
    </lineage>
</organism>
<evidence type="ECO:0000313" key="3">
    <source>
        <dbReference type="Proteomes" id="UP001487740"/>
    </source>
</evidence>
<evidence type="ECO:0000313" key="2">
    <source>
        <dbReference type="EMBL" id="KAK8391345.1"/>
    </source>
</evidence>
<dbReference type="AlphaFoldDB" id="A0AAW0TUH7"/>